<keyword evidence="7" id="KW-0444">Lipid biosynthesis</keyword>
<dbReference type="PROSITE" id="PS50980">
    <property type="entry name" value="COA_CT_NTER"/>
    <property type="match status" value="1"/>
</dbReference>
<comment type="caution">
    <text evidence="7">Lacks conserved residue(s) required for the propagation of feature annotation.</text>
</comment>
<comment type="subcellular location">
    <subcellularLocation>
        <location evidence="7">Plastid</location>
        <location evidence="7">Chloroplast stroma</location>
    </subcellularLocation>
</comment>
<feature type="domain" description="CoA carboxyltransferase N-terminal" evidence="9">
    <location>
        <begin position="148"/>
        <end position="412"/>
    </location>
</feature>
<proteinExistence type="inferred from homology"/>
<dbReference type="GO" id="GO:2001295">
    <property type="term" value="P:malonyl-CoA biosynthetic process"/>
    <property type="evidence" value="ECO:0007669"/>
    <property type="project" value="UniProtKB-UniRule"/>
</dbReference>
<reference evidence="10" key="1">
    <citation type="submission" date="2019-05" db="EMBL/GenBank/DDBJ databases">
        <title>Extensive plastome reduction and losses of photosynthesis genes in Diphelypaea coccinea, the holoparasitic plant of the family Orobanchaceae.</title>
        <authorList>
            <person name="Gruzdev E.V."/>
            <person name="Kadnikov V.V."/>
            <person name="Beletsky A.V."/>
            <person name="Mardanov A.V."/>
            <person name="Ravin N.V."/>
        </authorList>
    </citation>
    <scope>NUCLEOTIDE SEQUENCE</scope>
</reference>
<keyword evidence="10" id="KW-0934">Plastid</keyword>
<evidence type="ECO:0000256" key="7">
    <source>
        <dbReference type="HAMAP-Rule" id="MF_01395"/>
    </source>
</evidence>
<evidence type="ECO:0000313" key="10">
    <source>
        <dbReference type="EMBL" id="QDJ93995.1"/>
    </source>
</evidence>
<dbReference type="UniPathway" id="UPA00655">
    <property type="reaction ID" value="UER00711"/>
</dbReference>
<dbReference type="InterPro" id="IPR029045">
    <property type="entry name" value="ClpP/crotonase-like_dom_sf"/>
</dbReference>
<geneLocation type="chloroplast" evidence="10"/>
<evidence type="ECO:0000256" key="6">
    <source>
        <dbReference type="ARBA" id="ARBA00022840"/>
    </source>
</evidence>
<comment type="pathway">
    <text evidence="7">Lipid metabolism; malonyl-CoA biosynthesis; malonyl-CoA from acetyl-CoA: step 1/1.</text>
</comment>
<keyword evidence="4" id="KW-0863">Zinc-finger</keyword>
<dbReference type="SUPFAM" id="SSF52096">
    <property type="entry name" value="ClpP/crotonase"/>
    <property type="match status" value="1"/>
</dbReference>
<keyword evidence="10" id="KW-0150">Chloroplast</keyword>
<dbReference type="InterPro" id="IPR000438">
    <property type="entry name" value="Acetyl_CoA_COase_Trfase_b_su"/>
</dbReference>
<dbReference type="GO" id="GO:0005524">
    <property type="term" value="F:ATP binding"/>
    <property type="evidence" value="ECO:0007669"/>
    <property type="project" value="UniProtKB-KW"/>
</dbReference>
<dbReference type="PANTHER" id="PTHR42995:SF5">
    <property type="entry name" value="ACETYL-COENZYME A CARBOXYLASE CARBOXYL TRANSFERASE SUBUNIT BETA, CHLOROPLASTIC"/>
    <property type="match status" value="1"/>
</dbReference>
<comment type="function">
    <text evidence="7">Component of the acetyl coenzyme A carboxylase (ACC) complex. Biotin carboxylase (BC) catalyzes the carboxylation of biotin on its carrier protein (BCCP) and then the CO(2) group is transferred by the transcarboxylase to acetyl-CoA to form malonyl-CoA.</text>
</comment>
<dbReference type="GO" id="GO:0009317">
    <property type="term" value="C:acetyl-CoA carboxylase complex"/>
    <property type="evidence" value="ECO:0007669"/>
    <property type="project" value="InterPro"/>
</dbReference>
<feature type="compositionally biased region" description="Acidic residues" evidence="8">
    <location>
        <begin position="165"/>
        <end position="180"/>
    </location>
</feature>
<keyword evidence="6 7" id="KW-0067">ATP-binding</keyword>
<evidence type="ECO:0000256" key="2">
    <source>
        <dbReference type="ARBA" id="ARBA00022679"/>
    </source>
</evidence>
<dbReference type="HAMAP" id="MF_01395">
    <property type="entry name" value="AcetylCoA_CT_beta"/>
    <property type="match status" value="1"/>
</dbReference>
<feature type="region of interest" description="Disordered" evidence="8">
    <location>
        <begin position="164"/>
        <end position="188"/>
    </location>
</feature>
<dbReference type="InterPro" id="IPR034733">
    <property type="entry name" value="AcCoA_carboxyl_beta"/>
</dbReference>
<keyword evidence="2 7" id="KW-0808">Transferase</keyword>
<accession>A0A514TNB6</accession>
<comment type="subunit">
    <text evidence="1">Acetyl-CoA carboxylase is a heterohexamer composed of biotin carboxyl carrier protein, biotin carboxylase and 2 subunits each of ACCase subunit alpha and ACCase plastid-coded subunit beta (accD).</text>
</comment>
<dbReference type="GO" id="GO:0008270">
    <property type="term" value="F:zinc ion binding"/>
    <property type="evidence" value="ECO:0007669"/>
    <property type="project" value="UniProtKB-KW"/>
</dbReference>
<dbReference type="PRINTS" id="PR01070">
    <property type="entry name" value="ACCCTRFRASEB"/>
</dbReference>
<dbReference type="Pfam" id="PF01039">
    <property type="entry name" value="Carboxyl_trans"/>
    <property type="match status" value="1"/>
</dbReference>
<keyword evidence="3 7" id="KW-0547">Nucleotide-binding</keyword>
<gene>
    <name evidence="7 10" type="primary">accD</name>
    <name evidence="10" type="ORF">DIPH_0047</name>
</gene>
<evidence type="ECO:0000256" key="1">
    <source>
        <dbReference type="ARBA" id="ARBA00011842"/>
    </source>
</evidence>
<keyword evidence="7" id="KW-0275">Fatty acid biosynthesis</keyword>
<protein>
    <recommendedName>
        <fullName evidence="7">Acetyl-coenzyme A carboxylase carboxyl transferase subunit beta, chloroplastic</fullName>
        <shortName evidence="7">ACCase subunit beta</shortName>
        <shortName evidence="7">Acetyl-CoA carboxylase carboxyltransferase subunit beta</shortName>
        <ecNumber evidence="7">2.1.3.15</ecNumber>
    </recommendedName>
</protein>
<evidence type="ECO:0000256" key="4">
    <source>
        <dbReference type="ARBA" id="ARBA00022771"/>
    </source>
</evidence>
<dbReference type="GO" id="GO:0009570">
    <property type="term" value="C:chloroplast stroma"/>
    <property type="evidence" value="ECO:0007669"/>
    <property type="project" value="UniProtKB-SubCell"/>
</dbReference>
<dbReference type="AlphaFoldDB" id="A0A514TNB6"/>
<dbReference type="GO" id="GO:0003989">
    <property type="term" value="F:acetyl-CoA carboxylase activity"/>
    <property type="evidence" value="ECO:0007669"/>
    <property type="project" value="InterPro"/>
</dbReference>
<feature type="region of interest" description="Disordered" evidence="8">
    <location>
        <begin position="72"/>
        <end position="111"/>
    </location>
</feature>
<dbReference type="EMBL" id="MK922354">
    <property type="protein sequence ID" value="QDJ93995.1"/>
    <property type="molecule type" value="Genomic_DNA"/>
</dbReference>
<organism evidence="10">
    <name type="scientific">Diphelypaea coccinea</name>
    <dbReference type="NCBI Taxonomy" id="223087"/>
    <lineage>
        <taxon>Eukaryota</taxon>
        <taxon>Viridiplantae</taxon>
        <taxon>Streptophyta</taxon>
        <taxon>Embryophyta</taxon>
        <taxon>Tracheophyta</taxon>
        <taxon>Spermatophyta</taxon>
        <taxon>Magnoliopsida</taxon>
        <taxon>eudicotyledons</taxon>
        <taxon>Gunneridae</taxon>
        <taxon>Pentapetalae</taxon>
        <taxon>asterids</taxon>
        <taxon>lamiids</taxon>
        <taxon>Lamiales</taxon>
        <taxon>Orobanchaceae</taxon>
        <taxon>Orobancheae</taxon>
        <taxon>Diphelypaea</taxon>
    </lineage>
</organism>
<dbReference type="GeneID" id="40864129"/>
<dbReference type="PANTHER" id="PTHR42995">
    <property type="entry name" value="ACETYL-COENZYME A CARBOXYLASE CARBOXYL TRANSFERASE SUBUNIT BETA, CHLOROPLASTIC"/>
    <property type="match status" value="1"/>
</dbReference>
<name>A0A514TNB6_9LAMI</name>
<keyword evidence="7" id="KW-0443">Lipid metabolism</keyword>
<dbReference type="GO" id="GO:0016743">
    <property type="term" value="F:carboxyl- or carbamoyltransferase activity"/>
    <property type="evidence" value="ECO:0007669"/>
    <property type="project" value="UniProtKB-UniRule"/>
</dbReference>
<dbReference type="InterPro" id="IPR011762">
    <property type="entry name" value="COA_CT_N"/>
</dbReference>
<comment type="catalytic activity">
    <reaction evidence="7">
        <text>N(6)-carboxybiotinyl-L-lysyl-[protein] + acetyl-CoA = N(6)-biotinyl-L-lysyl-[protein] + malonyl-CoA</text>
        <dbReference type="Rhea" id="RHEA:54728"/>
        <dbReference type="Rhea" id="RHEA-COMP:10505"/>
        <dbReference type="Rhea" id="RHEA-COMP:10506"/>
        <dbReference type="ChEBI" id="CHEBI:57288"/>
        <dbReference type="ChEBI" id="CHEBI:57384"/>
        <dbReference type="ChEBI" id="CHEBI:83144"/>
        <dbReference type="ChEBI" id="CHEBI:83145"/>
        <dbReference type="EC" id="2.1.3.15"/>
    </reaction>
</comment>
<evidence type="ECO:0000256" key="3">
    <source>
        <dbReference type="ARBA" id="ARBA00022741"/>
    </source>
</evidence>
<keyword evidence="5" id="KW-0862">Zinc</keyword>
<dbReference type="Gene3D" id="3.90.226.10">
    <property type="entry name" value="2-enoyl-CoA Hydratase, Chain A, domain 1"/>
    <property type="match status" value="1"/>
</dbReference>
<keyword evidence="4" id="KW-0479">Metal-binding</keyword>
<evidence type="ECO:0000256" key="5">
    <source>
        <dbReference type="ARBA" id="ARBA00022833"/>
    </source>
</evidence>
<dbReference type="GO" id="GO:0006633">
    <property type="term" value="P:fatty acid biosynthetic process"/>
    <property type="evidence" value="ECO:0007669"/>
    <property type="project" value="UniProtKB-KW"/>
</dbReference>
<dbReference type="EC" id="2.1.3.15" evidence="7"/>
<sequence>MKNIIKEDEDKLKEKQKYLKEFYKKYEEYFKKNKKYFEEYEKYFEENEKYFRKLAYNKEYFEELDYNESKKKNKKNVYPVLNDENTDEEFYNNEDSDQEFYNNEDSDQESYNDEYYNKADYNEENSNAGSWYQEKRYKEYLKELEEKFLKDLEEDYNDYLKELNEDSNDENSNDDNSNDEDSNKESVWDENIEGSNFSFFYSKEKKDLTYKDRIDYYQRETGFTEAIQTGIGQINSIPIAIGLMDFNFMGGSMGSVVGEKITRLIEYATNEFLPLIIICASGGARMQEGILSLMQMAKISSALYNYQSNKKLLYIVILASPTTGGITASFGMLGDIIIAEPNACIAFAGKRIIESILHITVPNGIQESEHLFDKGAFDLIVPRNLLKKVLSELFKFHNLFPFSEKFTKFTANKCTNLCLNY</sequence>
<feature type="compositionally biased region" description="Acidic residues" evidence="8">
    <location>
        <begin position="84"/>
        <end position="111"/>
    </location>
</feature>
<evidence type="ECO:0000259" key="9">
    <source>
        <dbReference type="PROSITE" id="PS50980"/>
    </source>
</evidence>
<comment type="similarity">
    <text evidence="7">Belongs to the AccD/PCCB family.</text>
</comment>
<evidence type="ECO:0000256" key="8">
    <source>
        <dbReference type="SAM" id="MobiDB-lite"/>
    </source>
</evidence>
<comment type="subunit">
    <text evidence="7">Acetyl-CoA carboxylase is a heterohexamer composed of biotin carboxyl carrier protein, biotin carboxylase and two subunits each of ACCase subunit alpha and ACCase plastid-coded subunit beta (accD).</text>
</comment>
<keyword evidence="7" id="KW-0276">Fatty acid metabolism</keyword>
<dbReference type="RefSeq" id="YP_009674183.1">
    <property type="nucleotide sequence ID" value="NC_043877.1"/>
</dbReference>